<reference evidence="1 2" key="1">
    <citation type="submission" date="2018-07" db="EMBL/GenBank/DDBJ databases">
        <title>Whole genome Sequencing of Pseudoxanthomonas gei KCTC 32298 (T).</title>
        <authorList>
            <person name="Kumar S."/>
            <person name="Bansal K."/>
            <person name="Kaur A."/>
            <person name="Patil P."/>
            <person name="Sharma S."/>
            <person name="Patil P.B."/>
        </authorList>
    </citation>
    <scope>NUCLEOTIDE SEQUENCE [LARGE SCALE GENOMIC DNA]</scope>
    <source>
        <strain evidence="1 2">KCTC 32298</strain>
    </source>
</reference>
<gene>
    <name evidence="1" type="ORF">DT603_09785</name>
</gene>
<evidence type="ECO:0000313" key="1">
    <source>
        <dbReference type="EMBL" id="NDK39130.1"/>
    </source>
</evidence>
<comment type="caution">
    <text evidence="1">The sequence shown here is derived from an EMBL/GenBank/DDBJ whole genome shotgun (WGS) entry which is preliminary data.</text>
</comment>
<evidence type="ECO:0000313" key="2">
    <source>
        <dbReference type="Proteomes" id="UP001429354"/>
    </source>
</evidence>
<dbReference type="RefSeq" id="WP_162349712.1">
    <property type="nucleotide sequence ID" value="NZ_QOVG01000006.1"/>
</dbReference>
<proteinExistence type="predicted"/>
<dbReference type="EMBL" id="QOVG01000006">
    <property type="protein sequence ID" value="NDK39130.1"/>
    <property type="molecule type" value="Genomic_DNA"/>
</dbReference>
<dbReference type="Proteomes" id="UP001429354">
    <property type="component" value="Unassembled WGS sequence"/>
</dbReference>
<protein>
    <submittedName>
        <fullName evidence="1">Uncharacterized protein</fullName>
    </submittedName>
</protein>
<organism evidence="1 2">
    <name type="scientific">Pseudoxanthomonas gei</name>
    <dbReference type="NCBI Taxonomy" id="1383030"/>
    <lineage>
        <taxon>Bacteria</taxon>
        <taxon>Pseudomonadati</taxon>
        <taxon>Pseudomonadota</taxon>
        <taxon>Gammaproteobacteria</taxon>
        <taxon>Lysobacterales</taxon>
        <taxon>Lysobacteraceae</taxon>
        <taxon>Pseudoxanthomonas</taxon>
    </lineage>
</organism>
<accession>A0ABX0AF64</accession>
<keyword evidence="2" id="KW-1185">Reference proteome</keyword>
<name>A0ABX0AF64_9GAMM</name>
<sequence>MSTCLAATALAAQPAPPVLQLSGNDFPELVVISRETDANGESGMLSCDRIRSKRIDELDPLWKQAVERIHLDCEDLGEHEDGANMAATVVTGFLKPGQVQFAGVPVAEVRLMDSELWGDHQYLLDRPFTEIRDAIKTFVESRCRAQSESSGALVTSDCNLLETPEGVYLQTSEVGGIWMHPSQDEPQRTVYAEAWAD</sequence>